<feature type="compositionally biased region" description="Polar residues" evidence="1">
    <location>
        <begin position="1"/>
        <end position="15"/>
    </location>
</feature>
<keyword evidence="3" id="KW-1185">Reference proteome</keyword>
<evidence type="ECO:0000313" key="3">
    <source>
        <dbReference type="Proteomes" id="UP000324897"/>
    </source>
</evidence>
<organism evidence="2 3">
    <name type="scientific">Eragrostis curvula</name>
    <name type="common">weeping love grass</name>
    <dbReference type="NCBI Taxonomy" id="38414"/>
    <lineage>
        <taxon>Eukaryota</taxon>
        <taxon>Viridiplantae</taxon>
        <taxon>Streptophyta</taxon>
        <taxon>Embryophyta</taxon>
        <taxon>Tracheophyta</taxon>
        <taxon>Spermatophyta</taxon>
        <taxon>Magnoliopsida</taxon>
        <taxon>Liliopsida</taxon>
        <taxon>Poales</taxon>
        <taxon>Poaceae</taxon>
        <taxon>PACMAD clade</taxon>
        <taxon>Chloridoideae</taxon>
        <taxon>Eragrostideae</taxon>
        <taxon>Eragrostidinae</taxon>
        <taxon>Eragrostis</taxon>
    </lineage>
</organism>
<name>A0A5J9USL7_9POAL</name>
<accession>A0A5J9USL7</accession>
<protein>
    <submittedName>
        <fullName evidence="2">Uncharacterized protein</fullName>
    </submittedName>
</protein>
<evidence type="ECO:0000313" key="2">
    <source>
        <dbReference type="EMBL" id="TVU26586.1"/>
    </source>
</evidence>
<dbReference type="AlphaFoldDB" id="A0A5J9USL7"/>
<comment type="caution">
    <text evidence="2">The sequence shown here is derived from an EMBL/GenBank/DDBJ whole genome shotgun (WGS) entry which is preliminary data.</text>
</comment>
<feature type="non-terminal residue" evidence="2">
    <location>
        <position position="100"/>
    </location>
</feature>
<proteinExistence type="predicted"/>
<feature type="non-terminal residue" evidence="2">
    <location>
        <position position="1"/>
    </location>
</feature>
<dbReference type="EMBL" id="RWGY01000013">
    <property type="protein sequence ID" value="TVU26586.1"/>
    <property type="molecule type" value="Genomic_DNA"/>
</dbReference>
<dbReference type="Proteomes" id="UP000324897">
    <property type="component" value="Chromosome 2"/>
</dbReference>
<dbReference type="OrthoDB" id="431497at2759"/>
<reference evidence="2 3" key="1">
    <citation type="journal article" date="2019" name="Sci. Rep.">
        <title>A high-quality genome of Eragrostis curvula grass provides insights into Poaceae evolution and supports new strategies to enhance forage quality.</title>
        <authorList>
            <person name="Carballo J."/>
            <person name="Santos B.A.C.M."/>
            <person name="Zappacosta D."/>
            <person name="Garbus I."/>
            <person name="Selva J.P."/>
            <person name="Gallo C.A."/>
            <person name="Diaz A."/>
            <person name="Albertini E."/>
            <person name="Caccamo M."/>
            <person name="Echenique V."/>
        </authorList>
    </citation>
    <scope>NUCLEOTIDE SEQUENCE [LARGE SCALE GENOMIC DNA]</scope>
    <source>
        <strain evidence="3">cv. Victoria</strain>
        <tissue evidence="2">Leaf</tissue>
    </source>
</reference>
<dbReference type="Gramene" id="TVU26586">
    <property type="protein sequence ID" value="TVU26586"/>
    <property type="gene ID" value="EJB05_29140"/>
</dbReference>
<feature type="region of interest" description="Disordered" evidence="1">
    <location>
        <begin position="1"/>
        <end position="68"/>
    </location>
</feature>
<evidence type="ECO:0000256" key="1">
    <source>
        <dbReference type="SAM" id="MobiDB-lite"/>
    </source>
</evidence>
<sequence length="100" mass="11151">PRHQTVIGSPTQQKPIHSAGPARPFRTHVKPSQLLRKRRLHCGSGDDELEASIAPRPTPQDSPISQGWIDLESHPSVQVIIQGFKSYREEILAEPFSPKV</sequence>
<gene>
    <name evidence="2" type="ORF">EJB05_29140</name>
</gene>
<feature type="compositionally biased region" description="Basic residues" evidence="1">
    <location>
        <begin position="25"/>
        <end position="41"/>
    </location>
</feature>